<keyword evidence="1" id="KW-1133">Transmembrane helix</keyword>
<protein>
    <submittedName>
        <fullName evidence="2">Uncharacterized protein</fullName>
    </submittedName>
</protein>
<keyword evidence="1" id="KW-0812">Transmembrane</keyword>
<sequence>MLTAALSGAAMIVLTTYMAYGFRRASMPATLRGLAEGAELPKVFATLIGIALLMILTRFWTGLWSNLDGLEGFGALVRQPAFLAEVAVGLVLPFIILLNPATQRSMSWQLLSAVLVLAAMLINRYEFIIGGQLVPMFKGQWTNSLITYTPSATEWAMLMLGFGIALSGYALGERLFRLHAVPASAALEPQLEPRLAAE</sequence>
<dbReference type="EMBL" id="WTVR01000031">
    <property type="protein sequence ID" value="NMF89907.1"/>
    <property type="molecule type" value="Genomic_DNA"/>
</dbReference>
<evidence type="ECO:0000256" key="1">
    <source>
        <dbReference type="SAM" id="Phobius"/>
    </source>
</evidence>
<feature type="transmembrane region" description="Helical" evidence="1">
    <location>
        <begin position="110"/>
        <end position="135"/>
    </location>
</feature>
<dbReference type="RefSeq" id="WP_169207263.1">
    <property type="nucleotide sequence ID" value="NZ_CP059560.1"/>
</dbReference>
<accession>A0ABX1MXW4</accession>
<proteinExistence type="predicted"/>
<gene>
    <name evidence="2" type="ORF">GPA26_15675</name>
</gene>
<feature type="transmembrane region" description="Helical" evidence="1">
    <location>
        <begin position="6"/>
        <end position="22"/>
    </location>
</feature>
<feature type="transmembrane region" description="Helical" evidence="1">
    <location>
        <begin position="43"/>
        <end position="61"/>
    </location>
</feature>
<evidence type="ECO:0000313" key="3">
    <source>
        <dbReference type="Proteomes" id="UP000652074"/>
    </source>
</evidence>
<organism evidence="2 3">
    <name type="scientific">Aromatoleum petrolei</name>
    <dbReference type="NCBI Taxonomy" id="76116"/>
    <lineage>
        <taxon>Bacteria</taxon>
        <taxon>Pseudomonadati</taxon>
        <taxon>Pseudomonadota</taxon>
        <taxon>Betaproteobacteria</taxon>
        <taxon>Rhodocyclales</taxon>
        <taxon>Rhodocyclaceae</taxon>
        <taxon>Aromatoleum</taxon>
    </lineage>
</organism>
<feature type="transmembrane region" description="Helical" evidence="1">
    <location>
        <begin position="155"/>
        <end position="172"/>
    </location>
</feature>
<keyword evidence="3" id="KW-1185">Reference proteome</keyword>
<keyword evidence="1" id="KW-0472">Membrane</keyword>
<feature type="transmembrane region" description="Helical" evidence="1">
    <location>
        <begin position="81"/>
        <end position="98"/>
    </location>
</feature>
<comment type="caution">
    <text evidence="2">The sequence shown here is derived from an EMBL/GenBank/DDBJ whole genome shotgun (WGS) entry which is preliminary data.</text>
</comment>
<evidence type="ECO:0000313" key="2">
    <source>
        <dbReference type="EMBL" id="NMF89907.1"/>
    </source>
</evidence>
<dbReference type="Proteomes" id="UP000652074">
    <property type="component" value="Unassembled WGS sequence"/>
</dbReference>
<reference evidence="2 3" key="1">
    <citation type="submission" date="2019-12" db="EMBL/GenBank/DDBJ databases">
        <title>Comparative genomics gives insights into the taxonomy of the Azoarcus-Aromatoleum group and reveals separate origins of nif in the plant-associated Azoarcus and non-plant-associated Aromatoleum sub-groups.</title>
        <authorList>
            <person name="Lafos M."/>
            <person name="Maluk M."/>
            <person name="Batista M."/>
            <person name="Junghare M."/>
            <person name="Carmona M."/>
            <person name="Faoro H."/>
            <person name="Cruz L.M."/>
            <person name="Battistoni F."/>
            <person name="De Souza E."/>
            <person name="Pedrosa F."/>
            <person name="Chen W.-M."/>
            <person name="Poole P.S."/>
            <person name="Dixon R.A."/>
            <person name="James E.K."/>
        </authorList>
    </citation>
    <scope>NUCLEOTIDE SEQUENCE [LARGE SCALE GENOMIC DNA]</scope>
    <source>
        <strain evidence="2 3">ToN1</strain>
    </source>
</reference>
<name>A0ABX1MXW4_9RHOO</name>